<evidence type="ECO:0000313" key="1">
    <source>
        <dbReference type="EMBL" id="PZP38862.1"/>
    </source>
</evidence>
<organism evidence="1 2">
    <name type="scientific">Pseudopedobacter saltans</name>
    <dbReference type="NCBI Taxonomy" id="151895"/>
    <lineage>
        <taxon>Bacteria</taxon>
        <taxon>Pseudomonadati</taxon>
        <taxon>Bacteroidota</taxon>
        <taxon>Sphingobacteriia</taxon>
        <taxon>Sphingobacteriales</taxon>
        <taxon>Sphingobacteriaceae</taxon>
        <taxon>Pseudopedobacter</taxon>
    </lineage>
</organism>
<evidence type="ECO:0000313" key="2">
    <source>
        <dbReference type="Proteomes" id="UP000249645"/>
    </source>
</evidence>
<comment type="caution">
    <text evidence="1">The sequence shown here is derived from an EMBL/GenBank/DDBJ whole genome shotgun (WGS) entry which is preliminary data.</text>
</comment>
<dbReference type="Proteomes" id="UP000249645">
    <property type="component" value="Unassembled WGS sequence"/>
</dbReference>
<dbReference type="AlphaFoldDB" id="A0A2W5G685"/>
<dbReference type="EMBL" id="QFOI01000716">
    <property type="protein sequence ID" value="PZP38862.1"/>
    <property type="molecule type" value="Genomic_DNA"/>
</dbReference>
<sequence length="89" mass="10541">MAKMKNLTIVEVEIFNFLRNRLKEKPDKKMTSTFVRLKDKLLRNEGNPLEARSFMYLDIIGWLESKIRNIPVQEVIKEKYKAKITAVNN</sequence>
<proteinExistence type="predicted"/>
<gene>
    <name evidence="1" type="ORF">DI598_20385</name>
</gene>
<name>A0A2W5G685_9SPHI</name>
<protein>
    <submittedName>
        <fullName evidence="1">Uncharacterized protein</fullName>
    </submittedName>
</protein>
<reference evidence="1 2" key="1">
    <citation type="submission" date="2017-11" db="EMBL/GenBank/DDBJ databases">
        <title>Infants hospitalized years apart are colonized by the same room-sourced microbial strains.</title>
        <authorList>
            <person name="Brooks B."/>
            <person name="Olm M.R."/>
            <person name="Firek B.A."/>
            <person name="Baker R."/>
            <person name="Thomas B.C."/>
            <person name="Morowitz M.J."/>
            <person name="Banfield J.F."/>
        </authorList>
    </citation>
    <scope>NUCLEOTIDE SEQUENCE [LARGE SCALE GENOMIC DNA]</scope>
    <source>
        <strain evidence="1">S2_009_000_R2_76</strain>
    </source>
</reference>
<accession>A0A2W5G685</accession>